<dbReference type="OMA" id="SKSYASC"/>
<keyword evidence="5" id="KW-0472">Membrane</keyword>
<dbReference type="EMBL" id="MJEQ01037190">
    <property type="protein sequence ID" value="OIS99799.1"/>
    <property type="molecule type" value="Genomic_DNA"/>
</dbReference>
<evidence type="ECO:0000256" key="1">
    <source>
        <dbReference type="ARBA" id="ARBA00004370"/>
    </source>
</evidence>
<name>A0A1J6IH06_NICAT</name>
<feature type="signal peptide" evidence="7">
    <location>
        <begin position="1"/>
        <end position="23"/>
    </location>
</feature>
<organism evidence="9 10">
    <name type="scientific">Nicotiana attenuata</name>
    <name type="common">Coyote tobacco</name>
    <dbReference type="NCBI Taxonomy" id="49451"/>
    <lineage>
        <taxon>Eukaryota</taxon>
        <taxon>Viridiplantae</taxon>
        <taxon>Streptophyta</taxon>
        <taxon>Embryophyta</taxon>
        <taxon>Tracheophyta</taxon>
        <taxon>Spermatophyta</taxon>
        <taxon>Magnoliopsida</taxon>
        <taxon>eudicotyledons</taxon>
        <taxon>Gunneridae</taxon>
        <taxon>Pentapetalae</taxon>
        <taxon>asterids</taxon>
        <taxon>lamiids</taxon>
        <taxon>Solanales</taxon>
        <taxon>Solanaceae</taxon>
        <taxon>Nicotianoideae</taxon>
        <taxon>Nicotianeae</taxon>
        <taxon>Nicotiana</taxon>
    </lineage>
</organism>
<dbReference type="PROSITE" id="PS50836">
    <property type="entry name" value="DOMON"/>
    <property type="match status" value="1"/>
</dbReference>
<dbReference type="AlphaFoldDB" id="A0A1J6IH06"/>
<evidence type="ECO:0000256" key="5">
    <source>
        <dbReference type="ARBA" id="ARBA00023136"/>
    </source>
</evidence>
<dbReference type="GeneID" id="109231874"/>
<feature type="chain" id="PRO_5013018212" evidence="7">
    <location>
        <begin position="24"/>
        <end position="245"/>
    </location>
</feature>
<evidence type="ECO:0000256" key="3">
    <source>
        <dbReference type="ARBA" id="ARBA00022729"/>
    </source>
</evidence>
<dbReference type="Pfam" id="PF04526">
    <property type="entry name" value="DUF568"/>
    <property type="match status" value="1"/>
</dbReference>
<keyword evidence="3 7" id="KW-0732">Signal</keyword>
<comment type="subcellular location">
    <subcellularLocation>
        <location evidence="1">Membrane</location>
    </subcellularLocation>
</comment>
<gene>
    <name evidence="9" type="primary">AIR12</name>
    <name evidence="9" type="ORF">A4A49_13219</name>
</gene>
<keyword evidence="4" id="KW-0249">Electron transport</keyword>
<dbReference type="STRING" id="49451.A0A1J6IH06"/>
<evidence type="ECO:0000256" key="2">
    <source>
        <dbReference type="ARBA" id="ARBA00022448"/>
    </source>
</evidence>
<dbReference type="Gramene" id="OIS99799">
    <property type="protein sequence ID" value="OIS99799"/>
    <property type="gene ID" value="A4A49_13219"/>
</dbReference>
<evidence type="ECO:0000313" key="9">
    <source>
        <dbReference type="EMBL" id="OIS99799.1"/>
    </source>
</evidence>
<dbReference type="OrthoDB" id="2419613at2759"/>
<evidence type="ECO:0000256" key="7">
    <source>
        <dbReference type="SAM" id="SignalP"/>
    </source>
</evidence>
<feature type="region of interest" description="Disordered" evidence="6">
    <location>
        <begin position="193"/>
        <end position="221"/>
    </location>
</feature>
<keyword evidence="10" id="KW-1185">Reference proteome</keyword>
<sequence length="245" mass="26616">MASLLHFLFIFFISFLLISPTISLKCSSQIFSNNTHFANCTDLPFLKSSLHWTYNSKNSRLSIAFIAPLPSSNGWIAWGINPTTPSMIGTHSLIAFKESNGSIVVKTYNLTSYKTIVESKKLWFTVLDSKAESSNGVLKILATLVLPANLTSLNQVWQVGPGVKDGIPVVHKFDADNLNSKGILDLAISSGDRKKNATAPTPAPAPAAANNTGGQNGKETGGSSKIWEDDFSFYVFLLFLGVWLL</sequence>
<reference evidence="9" key="1">
    <citation type="submission" date="2016-11" db="EMBL/GenBank/DDBJ databases">
        <title>The genome of Nicotiana attenuata.</title>
        <authorList>
            <person name="Xu S."/>
            <person name="Brockmoeller T."/>
            <person name="Gaquerel E."/>
            <person name="Navarro A."/>
            <person name="Kuhl H."/>
            <person name="Gase K."/>
            <person name="Ling Z."/>
            <person name="Zhou W."/>
            <person name="Kreitzer C."/>
            <person name="Stanke M."/>
            <person name="Tang H."/>
            <person name="Lyons E."/>
            <person name="Pandey P."/>
            <person name="Pandey S.P."/>
            <person name="Timmermann B."/>
            <person name="Baldwin I.T."/>
        </authorList>
    </citation>
    <scope>NUCLEOTIDE SEQUENCE [LARGE SCALE GENOMIC DNA]</scope>
    <source>
        <strain evidence="9">UT</strain>
    </source>
</reference>
<evidence type="ECO:0000259" key="8">
    <source>
        <dbReference type="PROSITE" id="PS50836"/>
    </source>
</evidence>
<comment type="caution">
    <text evidence="9">The sequence shown here is derived from an EMBL/GenBank/DDBJ whole genome shotgun (WGS) entry which is preliminary data.</text>
</comment>
<dbReference type="CDD" id="cd09629">
    <property type="entry name" value="DOMON_CIL1_like"/>
    <property type="match status" value="1"/>
</dbReference>
<protein>
    <submittedName>
        <fullName evidence="9">Auxin-induced in root cultures protein 12</fullName>
    </submittedName>
</protein>
<dbReference type="InterPro" id="IPR045265">
    <property type="entry name" value="AIR12_DOMON"/>
</dbReference>
<dbReference type="InterPro" id="IPR005018">
    <property type="entry name" value="DOMON_domain"/>
</dbReference>
<evidence type="ECO:0000313" key="10">
    <source>
        <dbReference type="Proteomes" id="UP000187609"/>
    </source>
</evidence>
<dbReference type="PANTHER" id="PTHR23130:SF157">
    <property type="entry name" value="AUXIN-INDUCED IN ROOT CULTURES PROTEIN 12"/>
    <property type="match status" value="1"/>
</dbReference>
<proteinExistence type="predicted"/>
<feature type="domain" description="DOMON" evidence="8">
    <location>
        <begin position="46"/>
        <end position="160"/>
    </location>
</feature>
<dbReference type="KEGG" id="nau:109231874"/>
<dbReference type="GO" id="GO:0016020">
    <property type="term" value="C:membrane"/>
    <property type="evidence" value="ECO:0007669"/>
    <property type="project" value="UniProtKB-SubCell"/>
</dbReference>
<evidence type="ECO:0000256" key="6">
    <source>
        <dbReference type="SAM" id="MobiDB-lite"/>
    </source>
</evidence>
<evidence type="ECO:0000256" key="4">
    <source>
        <dbReference type="ARBA" id="ARBA00022982"/>
    </source>
</evidence>
<accession>A0A1J6IH06</accession>
<dbReference type="Proteomes" id="UP000187609">
    <property type="component" value="Unassembled WGS sequence"/>
</dbReference>
<keyword evidence="2" id="KW-0813">Transport</keyword>
<dbReference type="PANTHER" id="PTHR23130">
    <property type="entry name" value="CYTOCHROME B561 AND DOMON DOMAIN-CONTAINING PROTEIN"/>
    <property type="match status" value="1"/>
</dbReference>